<evidence type="ECO:0000256" key="5">
    <source>
        <dbReference type="ARBA" id="ARBA00023125"/>
    </source>
</evidence>
<dbReference type="PANTHER" id="PTHR45789:SF3">
    <property type="entry name" value="TRANSCRIPTION FACTOR SOX-5"/>
    <property type="match status" value="1"/>
</dbReference>
<keyword evidence="2" id="KW-0221">Differentiation</keyword>
<evidence type="ECO:0000259" key="9">
    <source>
        <dbReference type="PROSITE" id="PS50118"/>
    </source>
</evidence>
<name>O95133_HUMAN</name>
<dbReference type="InterPro" id="IPR009071">
    <property type="entry name" value="HMG_box_dom"/>
</dbReference>
<dbReference type="InterPro" id="IPR051356">
    <property type="entry name" value="SOX/SOX-like_TF"/>
</dbReference>
<evidence type="ECO:0000256" key="6">
    <source>
        <dbReference type="ARBA" id="ARBA00023163"/>
    </source>
</evidence>
<dbReference type="InterPro" id="IPR036910">
    <property type="entry name" value="HMG_box_dom_sf"/>
</dbReference>
<evidence type="ECO:0000256" key="8">
    <source>
        <dbReference type="PROSITE-ProRule" id="PRU00267"/>
    </source>
</evidence>
<protein>
    <submittedName>
        <fullName evidence="10">SOX-29 protein</fullName>
    </submittedName>
</protein>
<dbReference type="EMBL" id="AF032454">
    <property type="protein sequence ID" value="AAC94974.1"/>
    <property type="molecule type" value="Genomic_DNA"/>
</dbReference>
<dbReference type="GO" id="GO:0030154">
    <property type="term" value="P:cell differentiation"/>
    <property type="evidence" value="ECO:0007669"/>
    <property type="project" value="UniProtKB-KW"/>
</dbReference>
<evidence type="ECO:0000256" key="3">
    <source>
        <dbReference type="ARBA" id="ARBA00023015"/>
    </source>
</evidence>
<proteinExistence type="predicted"/>
<comment type="subcellular location">
    <subcellularLocation>
        <location evidence="1">Nucleus</location>
    </subcellularLocation>
</comment>
<feature type="DNA-binding region" description="HMG box" evidence="8">
    <location>
        <begin position="1"/>
        <end position="39"/>
    </location>
</feature>
<dbReference type="SUPFAM" id="SSF47095">
    <property type="entry name" value="HMG-box"/>
    <property type="match status" value="1"/>
</dbReference>
<dbReference type="Pfam" id="PF00505">
    <property type="entry name" value="HMG_box"/>
    <property type="match status" value="1"/>
</dbReference>
<dbReference type="PANTHER" id="PTHR45789">
    <property type="entry name" value="FI18025P1"/>
    <property type="match status" value="1"/>
</dbReference>
<keyword evidence="6" id="KW-0804">Transcription</keyword>
<reference evidence="10" key="1">
    <citation type="journal article" date="1998" name="FEBS Lett.">
        <title>Further complexity of the human SOX gene family revealed by the combined use of highly degenerate primers and nested PCR.</title>
        <authorList>
            <person name="Cremazy F."/>
            <person name="Soullier S."/>
            <person name="Berta P."/>
            <person name="Jay P."/>
        </authorList>
    </citation>
    <scope>NUCLEOTIDE SEQUENCE</scope>
</reference>
<keyword evidence="4" id="KW-0175">Coiled coil</keyword>
<dbReference type="Gene3D" id="1.10.30.10">
    <property type="entry name" value="High mobility group box domain"/>
    <property type="match status" value="1"/>
</dbReference>
<dbReference type="GO" id="GO:0000976">
    <property type="term" value="F:transcription cis-regulatory region binding"/>
    <property type="evidence" value="ECO:0007669"/>
    <property type="project" value="UniProtKB-ARBA"/>
</dbReference>
<evidence type="ECO:0000313" key="10">
    <source>
        <dbReference type="EMBL" id="AAC94974.1"/>
    </source>
</evidence>
<feature type="non-terminal residue" evidence="10">
    <location>
        <position position="1"/>
    </location>
</feature>
<evidence type="ECO:0000256" key="2">
    <source>
        <dbReference type="ARBA" id="ARBA00022782"/>
    </source>
</evidence>
<evidence type="ECO:0000256" key="1">
    <source>
        <dbReference type="ARBA" id="ARBA00004123"/>
    </source>
</evidence>
<keyword evidence="5 8" id="KW-0238">DNA-binding</keyword>
<sequence>AKDEQRKILQAFPGMRDSNISKILGSHWKAMTNLENSHI</sequence>
<keyword evidence="3" id="KW-0805">Transcription regulation</keyword>
<evidence type="ECO:0000256" key="4">
    <source>
        <dbReference type="ARBA" id="ARBA00023054"/>
    </source>
</evidence>
<accession>O95133</accession>
<dbReference type="AlphaFoldDB" id="O95133"/>
<dbReference type="PROSITE" id="PS50118">
    <property type="entry name" value="HMG_BOX_2"/>
    <property type="match status" value="1"/>
</dbReference>
<keyword evidence="7 8" id="KW-0539">Nucleus</keyword>
<evidence type="ECO:0000256" key="7">
    <source>
        <dbReference type="ARBA" id="ARBA00023242"/>
    </source>
</evidence>
<gene>
    <name evidence="10" type="primary">SOX29</name>
</gene>
<feature type="domain" description="HMG box" evidence="9">
    <location>
        <begin position="1"/>
        <end position="39"/>
    </location>
</feature>
<organism evidence="10">
    <name type="scientific">Homo sapiens</name>
    <name type="common">Human</name>
    <dbReference type="NCBI Taxonomy" id="9606"/>
    <lineage>
        <taxon>Eukaryota</taxon>
        <taxon>Metazoa</taxon>
        <taxon>Chordata</taxon>
        <taxon>Craniata</taxon>
        <taxon>Vertebrata</taxon>
        <taxon>Euteleostomi</taxon>
        <taxon>Mammalia</taxon>
        <taxon>Eutheria</taxon>
        <taxon>Euarchontoglires</taxon>
        <taxon>Primates</taxon>
        <taxon>Haplorrhini</taxon>
        <taxon>Catarrhini</taxon>
        <taxon>Hominidae</taxon>
        <taxon>Homo</taxon>
    </lineage>
</organism>
<dbReference type="GO" id="GO:0005634">
    <property type="term" value="C:nucleus"/>
    <property type="evidence" value="ECO:0007669"/>
    <property type="project" value="UniProtKB-SubCell"/>
</dbReference>